<evidence type="ECO:0000256" key="2">
    <source>
        <dbReference type="SAM" id="Phobius"/>
    </source>
</evidence>
<feature type="transmembrane region" description="Helical" evidence="2">
    <location>
        <begin position="100"/>
        <end position="118"/>
    </location>
</feature>
<dbReference type="Pfam" id="PF04892">
    <property type="entry name" value="VanZ"/>
    <property type="match status" value="1"/>
</dbReference>
<dbReference type="AlphaFoldDB" id="A0A9W9N1T5"/>
<gene>
    <name evidence="4" type="ORF">N7498_003325</name>
</gene>
<reference evidence="4" key="1">
    <citation type="submission" date="2022-12" db="EMBL/GenBank/DDBJ databases">
        <authorList>
            <person name="Petersen C."/>
        </authorList>
    </citation>
    <scope>NUCLEOTIDE SEQUENCE</scope>
    <source>
        <strain evidence="4">IBT 15544</strain>
    </source>
</reference>
<dbReference type="InterPro" id="IPR006976">
    <property type="entry name" value="VanZ-like"/>
</dbReference>
<organism evidence="4 5">
    <name type="scientific">Penicillium cinerascens</name>
    <dbReference type="NCBI Taxonomy" id="70096"/>
    <lineage>
        <taxon>Eukaryota</taxon>
        <taxon>Fungi</taxon>
        <taxon>Dikarya</taxon>
        <taxon>Ascomycota</taxon>
        <taxon>Pezizomycotina</taxon>
        <taxon>Eurotiomycetes</taxon>
        <taxon>Eurotiomycetidae</taxon>
        <taxon>Eurotiales</taxon>
        <taxon>Aspergillaceae</taxon>
        <taxon>Penicillium</taxon>
    </lineage>
</organism>
<proteinExistence type="predicted"/>
<feature type="transmembrane region" description="Helical" evidence="2">
    <location>
        <begin position="7"/>
        <end position="27"/>
    </location>
</feature>
<keyword evidence="2" id="KW-0472">Membrane</keyword>
<comment type="caution">
    <text evidence="4">The sequence shown here is derived from an EMBL/GenBank/DDBJ whole genome shotgun (WGS) entry which is preliminary data.</text>
</comment>
<keyword evidence="2" id="KW-0812">Transmembrane</keyword>
<evidence type="ECO:0000313" key="4">
    <source>
        <dbReference type="EMBL" id="KAJ5211679.1"/>
    </source>
</evidence>
<dbReference type="OrthoDB" id="63581at2759"/>
<accession>A0A9W9N1T5</accession>
<keyword evidence="5" id="KW-1185">Reference proteome</keyword>
<feature type="region of interest" description="Disordered" evidence="1">
    <location>
        <begin position="142"/>
        <end position="161"/>
    </location>
</feature>
<dbReference type="NCBIfam" id="NF037970">
    <property type="entry name" value="vanZ_1"/>
    <property type="match status" value="1"/>
</dbReference>
<feature type="domain" description="VanZ-like" evidence="3">
    <location>
        <begin position="36"/>
        <end position="114"/>
    </location>
</feature>
<sequence>MRIRYPFAGAFIFLIILAGYIGLLPHATSSKIPSNLQPNDKFLHLITFFLLSVAFYWILDTTRRRTLHLTLIVCTLGLGVGSEIVQGFLPNGREFDPFDILANVVGSLGAVGLCGWYHRRMLERRRKNRFGLMEDGDGDVELGVGVGGHSTRDEEGLGPQESGVMNLEQEVDNWDENAADNWDDDDGPGPSEHDDSPPSYQEGHKASIGSAGPTAGEAAGKRAD</sequence>
<dbReference type="GeneID" id="83177688"/>
<feature type="transmembrane region" description="Helical" evidence="2">
    <location>
        <begin position="66"/>
        <end position="88"/>
    </location>
</feature>
<feature type="compositionally biased region" description="Acidic residues" evidence="1">
    <location>
        <begin position="169"/>
        <end position="187"/>
    </location>
</feature>
<dbReference type="RefSeq" id="XP_058309849.1">
    <property type="nucleotide sequence ID" value="XM_058450387.1"/>
</dbReference>
<dbReference type="Proteomes" id="UP001150904">
    <property type="component" value="Unassembled WGS sequence"/>
</dbReference>
<protein>
    <recommendedName>
        <fullName evidence="3">VanZ-like domain-containing protein</fullName>
    </recommendedName>
</protein>
<name>A0A9W9N1T5_9EURO</name>
<evidence type="ECO:0000259" key="3">
    <source>
        <dbReference type="Pfam" id="PF04892"/>
    </source>
</evidence>
<keyword evidence="2" id="KW-1133">Transmembrane helix</keyword>
<feature type="region of interest" description="Disordered" evidence="1">
    <location>
        <begin position="167"/>
        <end position="224"/>
    </location>
</feature>
<evidence type="ECO:0000256" key="1">
    <source>
        <dbReference type="SAM" id="MobiDB-lite"/>
    </source>
</evidence>
<reference evidence="4" key="2">
    <citation type="journal article" date="2023" name="IMA Fungus">
        <title>Comparative genomic study of the Penicillium genus elucidates a diverse pangenome and 15 lateral gene transfer events.</title>
        <authorList>
            <person name="Petersen C."/>
            <person name="Sorensen T."/>
            <person name="Nielsen M.R."/>
            <person name="Sondergaard T.E."/>
            <person name="Sorensen J.L."/>
            <person name="Fitzpatrick D.A."/>
            <person name="Frisvad J.C."/>
            <person name="Nielsen K.L."/>
        </authorList>
    </citation>
    <scope>NUCLEOTIDE SEQUENCE</scope>
    <source>
        <strain evidence="4">IBT 15544</strain>
    </source>
</reference>
<feature type="transmembrane region" description="Helical" evidence="2">
    <location>
        <begin position="42"/>
        <end position="59"/>
    </location>
</feature>
<dbReference type="EMBL" id="JAPQKR010000008">
    <property type="protein sequence ID" value="KAJ5211679.1"/>
    <property type="molecule type" value="Genomic_DNA"/>
</dbReference>
<dbReference type="PANTHER" id="PTHR28008">
    <property type="entry name" value="DOMAIN PROTEIN, PUTATIVE (AFU_ORTHOLOGUE AFUA_3G10980)-RELATED"/>
    <property type="match status" value="1"/>
</dbReference>
<dbReference type="PANTHER" id="PTHR28008:SF1">
    <property type="entry name" value="DOMAIN PROTEIN, PUTATIVE (AFU_ORTHOLOGUE AFUA_3G10980)-RELATED"/>
    <property type="match status" value="1"/>
</dbReference>
<evidence type="ECO:0000313" key="5">
    <source>
        <dbReference type="Proteomes" id="UP001150904"/>
    </source>
</evidence>